<feature type="transmembrane region" description="Helical" evidence="5">
    <location>
        <begin position="94"/>
        <end position="120"/>
    </location>
</feature>
<evidence type="ECO:0000256" key="3">
    <source>
        <dbReference type="ARBA" id="ARBA00022989"/>
    </source>
</evidence>
<gene>
    <name evidence="6" type="ORF">DFR37_12121</name>
</gene>
<feature type="transmembrane region" description="Helical" evidence="5">
    <location>
        <begin position="152"/>
        <end position="170"/>
    </location>
</feature>
<keyword evidence="3 5" id="KW-1133">Transmembrane helix</keyword>
<dbReference type="GO" id="GO:0016787">
    <property type="term" value="F:hydrolase activity"/>
    <property type="evidence" value="ECO:0007669"/>
    <property type="project" value="UniProtKB-KW"/>
</dbReference>
<dbReference type="GO" id="GO:0016020">
    <property type="term" value="C:membrane"/>
    <property type="evidence" value="ECO:0007669"/>
    <property type="project" value="UniProtKB-SubCell"/>
</dbReference>
<sequence>MLDVPWLLHSPWPWLPVTMAAYALALWIYRRSGALSLLIPVLTAASFVVALLALFRIPYTVYASGTSVLGFLLGPATVALAIPLYEQLGRLRQIWFPLTVALLVGCVTAILSAVAIGWSFGASLEMLMSLAAKSATMPIAIPVSERVGGVPALAALAVAVTGVAGAILARPSLLDVLAIRDPAARGFSIGVTAHAIGMARELEHHPHAGAFAALGMGLNGIATALLVPVVVSVLPLAGLR</sequence>
<dbReference type="Pfam" id="PF04172">
    <property type="entry name" value="LrgB"/>
    <property type="match status" value="1"/>
</dbReference>
<dbReference type="PANTHER" id="PTHR30249:SF0">
    <property type="entry name" value="PLASTIDAL GLYCOLATE_GLYCERATE TRANSLOCATOR 1, CHLOROPLASTIC"/>
    <property type="match status" value="1"/>
</dbReference>
<dbReference type="OrthoDB" id="9811701at2"/>
<protein>
    <submittedName>
        <fullName evidence="6">Putative murein hydrolase (TIGR00659 family)</fullName>
    </submittedName>
</protein>
<accession>A0A366H2Q2</accession>
<dbReference type="PANTHER" id="PTHR30249">
    <property type="entry name" value="PUTATIVE SEROTONIN TRANSPORTER"/>
    <property type="match status" value="1"/>
</dbReference>
<feature type="transmembrane region" description="Helical" evidence="5">
    <location>
        <begin position="36"/>
        <end position="55"/>
    </location>
</feature>
<dbReference type="InterPro" id="IPR007300">
    <property type="entry name" value="CidB/LrgB"/>
</dbReference>
<evidence type="ECO:0000313" key="7">
    <source>
        <dbReference type="Proteomes" id="UP000253628"/>
    </source>
</evidence>
<dbReference type="Proteomes" id="UP000253628">
    <property type="component" value="Unassembled WGS sequence"/>
</dbReference>
<evidence type="ECO:0000256" key="5">
    <source>
        <dbReference type="SAM" id="Phobius"/>
    </source>
</evidence>
<keyword evidence="2 5" id="KW-0812">Transmembrane</keyword>
<dbReference type="RefSeq" id="WP_043314373.1">
    <property type="nucleotide sequence ID" value="NZ_JACCEU010000016.1"/>
</dbReference>
<evidence type="ECO:0000313" key="6">
    <source>
        <dbReference type="EMBL" id="RBP35055.1"/>
    </source>
</evidence>
<organism evidence="6 7">
    <name type="scientific">Eoetvoesiella caeni</name>
    <dbReference type="NCBI Taxonomy" id="645616"/>
    <lineage>
        <taxon>Bacteria</taxon>
        <taxon>Pseudomonadati</taxon>
        <taxon>Pseudomonadota</taxon>
        <taxon>Betaproteobacteria</taxon>
        <taxon>Burkholderiales</taxon>
        <taxon>Alcaligenaceae</taxon>
        <taxon>Eoetvoesiella</taxon>
    </lineage>
</organism>
<feature type="transmembrane region" description="Helical" evidence="5">
    <location>
        <begin position="12"/>
        <end position="29"/>
    </location>
</feature>
<dbReference type="EMBL" id="QNRQ01000021">
    <property type="protein sequence ID" value="RBP35055.1"/>
    <property type="molecule type" value="Genomic_DNA"/>
</dbReference>
<name>A0A366H2Q2_9BURK</name>
<keyword evidence="6" id="KW-0378">Hydrolase</keyword>
<feature type="transmembrane region" description="Helical" evidence="5">
    <location>
        <begin position="182"/>
        <end position="199"/>
    </location>
</feature>
<feature type="transmembrane region" description="Helical" evidence="5">
    <location>
        <begin position="61"/>
        <end position="82"/>
    </location>
</feature>
<comment type="caution">
    <text evidence="6">The sequence shown here is derived from an EMBL/GenBank/DDBJ whole genome shotgun (WGS) entry which is preliminary data.</text>
</comment>
<evidence type="ECO:0000256" key="1">
    <source>
        <dbReference type="ARBA" id="ARBA00004141"/>
    </source>
</evidence>
<feature type="transmembrane region" description="Helical" evidence="5">
    <location>
        <begin position="211"/>
        <end position="237"/>
    </location>
</feature>
<evidence type="ECO:0000256" key="4">
    <source>
        <dbReference type="ARBA" id="ARBA00023136"/>
    </source>
</evidence>
<reference evidence="6 7" key="1">
    <citation type="submission" date="2018-06" db="EMBL/GenBank/DDBJ databases">
        <title>Genomic Encyclopedia of Type Strains, Phase IV (KMG-IV): sequencing the most valuable type-strain genomes for metagenomic binning, comparative biology and taxonomic classification.</title>
        <authorList>
            <person name="Goeker M."/>
        </authorList>
    </citation>
    <scope>NUCLEOTIDE SEQUENCE [LARGE SCALE GENOMIC DNA]</scope>
    <source>
        <strain evidence="6 7">DSM 25520</strain>
    </source>
</reference>
<proteinExistence type="predicted"/>
<keyword evidence="7" id="KW-1185">Reference proteome</keyword>
<dbReference type="AlphaFoldDB" id="A0A366H2Q2"/>
<comment type="subcellular location">
    <subcellularLocation>
        <location evidence="1">Membrane</location>
        <topology evidence="1">Multi-pass membrane protein</topology>
    </subcellularLocation>
</comment>
<keyword evidence="4 5" id="KW-0472">Membrane</keyword>
<evidence type="ECO:0000256" key="2">
    <source>
        <dbReference type="ARBA" id="ARBA00022692"/>
    </source>
</evidence>